<accession>A0A0C4YMX6</accession>
<dbReference type="SUPFAM" id="SSF52402">
    <property type="entry name" value="Adenine nucleotide alpha hydrolases-like"/>
    <property type="match status" value="1"/>
</dbReference>
<protein>
    <recommendedName>
        <fullName evidence="3">Universal stress protein</fullName>
    </recommendedName>
</protein>
<gene>
    <name evidence="1" type="ORF">RR42_s1826</name>
</gene>
<reference evidence="1 2" key="1">
    <citation type="journal article" date="2015" name="Genome Announc.">
        <title>Complete Genome Sequence of Cupriavidus basilensis 4G11, Isolated from the Oak Ridge Field Research Center Site.</title>
        <authorList>
            <person name="Ray J."/>
            <person name="Waters R.J."/>
            <person name="Skerker J.M."/>
            <person name="Kuehl J.V."/>
            <person name="Price M.N."/>
            <person name="Huang J."/>
            <person name="Chakraborty R."/>
            <person name="Arkin A.P."/>
            <person name="Deutschbauer A."/>
        </authorList>
    </citation>
    <scope>NUCLEOTIDE SEQUENCE [LARGE SCALE GENOMIC DNA]</scope>
    <source>
        <strain evidence="1">4G11</strain>
    </source>
</reference>
<dbReference type="Gene3D" id="3.40.50.620">
    <property type="entry name" value="HUPs"/>
    <property type="match status" value="1"/>
</dbReference>
<keyword evidence="2" id="KW-1185">Reference proteome</keyword>
<dbReference type="KEGG" id="cbw:RR42_s1826"/>
<proteinExistence type="predicted"/>
<dbReference type="STRING" id="68895.RR42_s1826"/>
<sequence>MHNDMRTTFYATDLSERCEEVLAHSIGMANQFRARLQVLTVIPDQRETSLIEVDSLVPQAVLNKYHDGRTQRVKQHIESRIDAFHAVRAFANNEEIA</sequence>
<dbReference type="EMBL" id="CP010537">
    <property type="protein sequence ID" value="AJG23414.1"/>
    <property type="molecule type" value="Genomic_DNA"/>
</dbReference>
<organism evidence="1 2">
    <name type="scientific">Cupriavidus basilensis</name>
    <dbReference type="NCBI Taxonomy" id="68895"/>
    <lineage>
        <taxon>Bacteria</taxon>
        <taxon>Pseudomonadati</taxon>
        <taxon>Pseudomonadota</taxon>
        <taxon>Betaproteobacteria</taxon>
        <taxon>Burkholderiales</taxon>
        <taxon>Burkholderiaceae</taxon>
        <taxon>Cupriavidus</taxon>
    </lineage>
</organism>
<evidence type="ECO:0008006" key="3">
    <source>
        <dbReference type="Google" id="ProtNLM"/>
    </source>
</evidence>
<dbReference type="RefSeq" id="WP_052495058.1">
    <property type="nucleotide sequence ID" value="NZ_CP010537.1"/>
</dbReference>
<dbReference type="Proteomes" id="UP000031843">
    <property type="component" value="Chromosome secondary"/>
</dbReference>
<dbReference type="InterPro" id="IPR014729">
    <property type="entry name" value="Rossmann-like_a/b/a_fold"/>
</dbReference>
<dbReference type="OrthoDB" id="8547832at2"/>
<name>A0A0C4YMX6_9BURK</name>
<evidence type="ECO:0000313" key="2">
    <source>
        <dbReference type="Proteomes" id="UP000031843"/>
    </source>
</evidence>
<dbReference type="AlphaFoldDB" id="A0A0C4YMX6"/>
<evidence type="ECO:0000313" key="1">
    <source>
        <dbReference type="EMBL" id="AJG23414.1"/>
    </source>
</evidence>